<keyword evidence="3" id="KW-1185">Reference proteome</keyword>
<evidence type="ECO:0000313" key="3">
    <source>
        <dbReference type="Proteomes" id="UP000005010"/>
    </source>
</evidence>
<feature type="transmembrane region" description="Helical" evidence="1">
    <location>
        <begin position="5"/>
        <end position="21"/>
    </location>
</feature>
<evidence type="ECO:0000313" key="2">
    <source>
        <dbReference type="EMBL" id="AFI03538.1"/>
    </source>
</evidence>
<gene>
    <name evidence="2" type="ordered locus">HCW_01235</name>
</gene>
<organism evidence="2 3">
    <name type="scientific">Helicobacter cetorum (strain ATCC BAA-429 / MIT 00-7128)</name>
    <dbReference type="NCBI Taxonomy" id="182217"/>
    <lineage>
        <taxon>Bacteria</taxon>
        <taxon>Pseudomonadati</taxon>
        <taxon>Campylobacterota</taxon>
        <taxon>Epsilonproteobacteria</taxon>
        <taxon>Campylobacterales</taxon>
        <taxon>Helicobacteraceae</taxon>
        <taxon>Helicobacter</taxon>
    </lineage>
</organism>
<dbReference type="KEGG" id="hce:HCW_01235"/>
<protein>
    <submittedName>
        <fullName evidence="2">Uncharacterized protein</fullName>
    </submittedName>
</protein>
<accession>I0EKR9</accession>
<dbReference type="HOGENOM" id="CLU_2117622_0_0_7"/>
<dbReference type="STRING" id="182217.HCW_01235"/>
<dbReference type="RefSeq" id="WP_014660411.1">
    <property type="nucleotide sequence ID" value="NC_017737.1"/>
</dbReference>
<name>I0EKR9_HELC0</name>
<reference evidence="3" key="1">
    <citation type="submission" date="2012-04" db="EMBL/GenBank/DDBJ databases">
        <title>Complete genome sequence of Helicobacter cetorum strain MIT 00-7128.</title>
        <authorList>
            <person name="Kersulyte D."/>
            <person name="Berg D.E."/>
        </authorList>
    </citation>
    <scope>NUCLEOTIDE SEQUENCE [LARGE SCALE GENOMIC DNA]</scope>
    <source>
        <strain evidence="3">MIT 00-7128</strain>
    </source>
</reference>
<keyword evidence="1" id="KW-0812">Transmembrane</keyword>
<keyword evidence="1" id="KW-0472">Membrane</keyword>
<feature type="transmembrane region" description="Helical" evidence="1">
    <location>
        <begin position="91"/>
        <end position="109"/>
    </location>
</feature>
<proteinExistence type="predicted"/>
<feature type="transmembrane region" description="Helical" evidence="1">
    <location>
        <begin position="56"/>
        <end position="85"/>
    </location>
</feature>
<dbReference type="EMBL" id="CP003479">
    <property type="protein sequence ID" value="AFI03538.1"/>
    <property type="molecule type" value="Genomic_DNA"/>
</dbReference>
<dbReference type="Proteomes" id="UP000005010">
    <property type="component" value="Chromosome"/>
</dbReference>
<evidence type="ECO:0000256" key="1">
    <source>
        <dbReference type="SAM" id="Phobius"/>
    </source>
</evidence>
<dbReference type="AlphaFoldDB" id="I0EKR9"/>
<keyword evidence="1" id="KW-1133">Transmembrane helix</keyword>
<sequence>MNRVFVFLGILIGIYFTYFSIHALHLSAVISSCLAGIFSLLPFFKKLGLKSEFSVAIYCGSFAGMGCVLNAYELLLTAILVWLLMLLFANFFKGFGGKLGLMIMWVLLLQNLSF</sequence>
<dbReference type="PROSITE" id="PS51257">
    <property type="entry name" value="PROKAR_LIPOPROTEIN"/>
    <property type="match status" value="1"/>
</dbReference>